<protein>
    <submittedName>
        <fullName evidence="1">Uncharacterized protein</fullName>
    </submittedName>
</protein>
<gene>
    <name evidence="1" type="ORF">PFISCL1PPCAC_15406</name>
</gene>
<keyword evidence="2" id="KW-1185">Reference proteome</keyword>
<sequence>EDSLLISENGMPTRIDSFLNFIGRYVFPHEELITLLSICRAWTLHFEESPDASMAAMVSLPSLVPGRPELTRDVAFIADHIDSINTYATLHPEIDLVPITDAQSQFVRDLYAHILAL</sequence>
<evidence type="ECO:0000313" key="2">
    <source>
        <dbReference type="Proteomes" id="UP001432322"/>
    </source>
</evidence>
<accession>A0AAV5VWY6</accession>
<dbReference type="EMBL" id="BTSY01000004">
    <property type="protein sequence ID" value="GMT24109.1"/>
    <property type="molecule type" value="Genomic_DNA"/>
</dbReference>
<evidence type="ECO:0000313" key="1">
    <source>
        <dbReference type="EMBL" id="GMT24109.1"/>
    </source>
</evidence>
<organism evidence="1 2">
    <name type="scientific">Pristionchus fissidentatus</name>
    <dbReference type="NCBI Taxonomy" id="1538716"/>
    <lineage>
        <taxon>Eukaryota</taxon>
        <taxon>Metazoa</taxon>
        <taxon>Ecdysozoa</taxon>
        <taxon>Nematoda</taxon>
        <taxon>Chromadorea</taxon>
        <taxon>Rhabditida</taxon>
        <taxon>Rhabditina</taxon>
        <taxon>Diplogasteromorpha</taxon>
        <taxon>Diplogasteroidea</taxon>
        <taxon>Neodiplogasteridae</taxon>
        <taxon>Pristionchus</taxon>
    </lineage>
</organism>
<dbReference type="AlphaFoldDB" id="A0AAV5VWY6"/>
<feature type="non-terminal residue" evidence="1">
    <location>
        <position position="1"/>
    </location>
</feature>
<comment type="caution">
    <text evidence="1">The sequence shown here is derived from an EMBL/GenBank/DDBJ whole genome shotgun (WGS) entry which is preliminary data.</text>
</comment>
<proteinExistence type="predicted"/>
<dbReference type="Proteomes" id="UP001432322">
    <property type="component" value="Unassembled WGS sequence"/>
</dbReference>
<name>A0AAV5VWY6_9BILA</name>
<reference evidence="1" key="1">
    <citation type="submission" date="2023-10" db="EMBL/GenBank/DDBJ databases">
        <title>Genome assembly of Pristionchus species.</title>
        <authorList>
            <person name="Yoshida K."/>
            <person name="Sommer R.J."/>
        </authorList>
    </citation>
    <scope>NUCLEOTIDE SEQUENCE</scope>
    <source>
        <strain evidence="1">RS5133</strain>
    </source>
</reference>